<protein>
    <submittedName>
        <fullName evidence="2">Uncharacterized protein</fullName>
    </submittedName>
</protein>
<dbReference type="AlphaFoldDB" id="A0A4Y2G985"/>
<proteinExistence type="predicted"/>
<keyword evidence="3" id="KW-1185">Reference proteome</keyword>
<evidence type="ECO:0000313" key="2">
    <source>
        <dbReference type="EMBL" id="GBM49931.1"/>
    </source>
</evidence>
<reference evidence="2 3" key="1">
    <citation type="journal article" date="2019" name="Sci. Rep.">
        <title>Orb-weaving spider Araneus ventricosus genome elucidates the spidroin gene catalogue.</title>
        <authorList>
            <person name="Kono N."/>
            <person name="Nakamura H."/>
            <person name="Ohtoshi R."/>
            <person name="Moran D.A.P."/>
            <person name="Shinohara A."/>
            <person name="Yoshida Y."/>
            <person name="Fujiwara M."/>
            <person name="Mori M."/>
            <person name="Tomita M."/>
            <person name="Arakawa K."/>
        </authorList>
    </citation>
    <scope>NUCLEOTIDE SEQUENCE [LARGE SCALE GENOMIC DNA]</scope>
</reference>
<feature type="region of interest" description="Disordered" evidence="1">
    <location>
        <begin position="80"/>
        <end position="122"/>
    </location>
</feature>
<evidence type="ECO:0000313" key="3">
    <source>
        <dbReference type="Proteomes" id="UP000499080"/>
    </source>
</evidence>
<gene>
    <name evidence="2" type="ORF">AVEN_134341_1</name>
</gene>
<dbReference type="EMBL" id="BGPR01098651">
    <property type="protein sequence ID" value="GBM49931.1"/>
    <property type="molecule type" value="Genomic_DNA"/>
</dbReference>
<comment type="caution">
    <text evidence="2">The sequence shown here is derived from an EMBL/GenBank/DDBJ whole genome shotgun (WGS) entry which is preliminary data.</text>
</comment>
<dbReference type="Proteomes" id="UP000499080">
    <property type="component" value="Unassembled WGS sequence"/>
</dbReference>
<sequence>MALSLPTSKGFTCLTAIIVSCGGNGTALHYATECIYTVSWHMRKPAPNFDQEWLKRVSNNLVSRHKIRRIVKFISENSDLFRPPWPPTFQRAEPTSSKLPDIPPPSKKKGQATSKEKKTITN</sequence>
<name>A0A4Y2G985_ARAVE</name>
<organism evidence="2 3">
    <name type="scientific">Araneus ventricosus</name>
    <name type="common">Orbweaver spider</name>
    <name type="synonym">Epeira ventricosa</name>
    <dbReference type="NCBI Taxonomy" id="182803"/>
    <lineage>
        <taxon>Eukaryota</taxon>
        <taxon>Metazoa</taxon>
        <taxon>Ecdysozoa</taxon>
        <taxon>Arthropoda</taxon>
        <taxon>Chelicerata</taxon>
        <taxon>Arachnida</taxon>
        <taxon>Araneae</taxon>
        <taxon>Araneomorphae</taxon>
        <taxon>Entelegynae</taxon>
        <taxon>Araneoidea</taxon>
        <taxon>Araneidae</taxon>
        <taxon>Araneus</taxon>
    </lineage>
</organism>
<evidence type="ECO:0000256" key="1">
    <source>
        <dbReference type="SAM" id="MobiDB-lite"/>
    </source>
</evidence>
<accession>A0A4Y2G985</accession>